<dbReference type="Proteomes" id="UP000001058">
    <property type="component" value="Unassembled WGS sequence"/>
</dbReference>
<feature type="region of interest" description="Disordered" evidence="1">
    <location>
        <begin position="493"/>
        <end position="515"/>
    </location>
</feature>
<dbReference type="PANTHER" id="PTHR12121">
    <property type="entry name" value="CARBON CATABOLITE REPRESSOR PROTEIN 4"/>
    <property type="match status" value="1"/>
</dbReference>
<feature type="compositionally biased region" description="Low complexity" evidence="1">
    <location>
        <begin position="344"/>
        <end position="359"/>
    </location>
</feature>
<feature type="compositionally biased region" description="Low complexity" evidence="1">
    <location>
        <begin position="696"/>
        <end position="721"/>
    </location>
</feature>
<name>D8UEE7_VOLCA</name>
<dbReference type="InterPro" id="IPR050410">
    <property type="entry name" value="CCR4/nocturin_mRNA_transcr"/>
</dbReference>
<evidence type="ECO:0000313" key="3">
    <source>
        <dbReference type="EMBL" id="EFJ41831.1"/>
    </source>
</evidence>
<dbReference type="InParanoid" id="D8UEE7"/>
<dbReference type="OrthoDB" id="428734at2759"/>
<feature type="region of interest" description="Disordered" evidence="1">
    <location>
        <begin position="677"/>
        <end position="732"/>
    </location>
</feature>
<protein>
    <recommendedName>
        <fullName evidence="2">Endonuclease/exonuclease/phosphatase domain-containing protein</fullName>
    </recommendedName>
</protein>
<dbReference type="GeneID" id="9622838"/>
<evidence type="ECO:0000256" key="1">
    <source>
        <dbReference type="SAM" id="MobiDB-lite"/>
    </source>
</evidence>
<reference evidence="3 4" key="1">
    <citation type="journal article" date="2010" name="Science">
        <title>Genomic analysis of organismal complexity in the multicellular green alga Volvox carteri.</title>
        <authorList>
            <person name="Prochnik S.E."/>
            <person name="Umen J."/>
            <person name="Nedelcu A.M."/>
            <person name="Hallmann A."/>
            <person name="Miller S.M."/>
            <person name="Nishii I."/>
            <person name="Ferris P."/>
            <person name="Kuo A."/>
            <person name="Mitros T."/>
            <person name="Fritz-Laylin L.K."/>
            <person name="Hellsten U."/>
            <person name="Chapman J."/>
            <person name="Simakov O."/>
            <person name="Rensing S.A."/>
            <person name="Terry A."/>
            <person name="Pangilinan J."/>
            <person name="Kapitonov V."/>
            <person name="Jurka J."/>
            <person name="Salamov A."/>
            <person name="Shapiro H."/>
            <person name="Schmutz J."/>
            <person name="Grimwood J."/>
            <person name="Lindquist E."/>
            <person name="Lucas S."/>
            <person name="Grigoriev I.V."/>
            <person name="Schmitt R."/>
            <person name="Kirk D."/>
            <person name="Rokhsar D.S."/>
        </authorList>
    </citation>
    <scope>NUCLEOTIDE SEQUENCE [LARGE SCALE GENOMIC DNA]</scope>
    <source>
        <strain evidence="4">f. Nagariensis / Eve</strain>
    </source>
</reference>
<sequence length="804" mass="82934">MELSQAQYPCPQHTRRQLQRSQLALRSKDCCAITKTSSHPQHVKLMCISLEFGRHCTVTRAQAHYFAHKLYGDVPRHYLDWHHRLRLLVEEIRYWAPDVVCLQEVQHYNELEPELRAAGRSDRLRAHGLERLDFAPLGLEDNLALLMGLGPRAEAAEAAGLDRQVAEALTSVRLLVATTHITFDPAKGDVKLGQGPAAGCTAAVEGRRRKAPGGPWSVAAVAAPTAGAQQQQPQQPLQTLAIITGDFNSTAGSPLYQFVSRGALDLGRTNRKKLSGQLHGVCHTQYKPVREVKQLHAQLAAAAAASGPDAVDGSTAAAADSNATANAAVTALAASPPGTPPSTPLAAGADAGTGALSGSKHGHGSSTATTTPVGAIQRLAAAAMDSAAAAVSACTAAAVTAVTKPALACSSDAARALDHFLHSSSTAAGGGGSGSHHRHMYGGGGGVERWSEKELRCAMGDQYDAAAVQRAICNYGGAAAAVFPPSQVLATSASGPVTNDGGTPAETQALPPLSSPRLGRQLHPPLANRGKSAAAASTLPCRSLDSDPNVQVAPSLDSSPSGPLVVRHPLRLKSSYMEVARAEPAFTSLHSGFMGTVDFIWYTADAILQQQPQQQQAAAAVATSAPCGGCVEGEMAPAAAAAPGLPAAAAPAAGSTTDTAVGAVPCGCLCGPPAGRAESELPHAPASGPHQHHHQQQQQQQQQQCRRGQPQQTIQPCQQQQQPPPLHSGGCSVAAAAAATSASADGTTGDATAAATASPARRFQLVPVAVLLPPDLELLPRGLPAAGWGSDHISVMTQFELRLM</sequence>
<dbReference type="AlphaFoldDB" id="D8UEE7"/>
<evidence type="ECO:0000259" key="2">
    <source>
        <dbReference type="Pfam" id="PF03372"/>
    </source>
</evidence>
<dbReference type="GO" id="GO:0000175">
    <property type="term" value="F:3'-5'-RNA exonuclease activity"/>
    <property type="evidence" value="ECO:0007669"/>
    <property type="project" value="TreeGrafter"/>
</dbReference>
<proteinExistence type="predicted"/>
<dbReference type="eggNOG" id="KOG2338">
    <property type="taxonomic scope" value="Eukaryota"/>
</dbReference>
<dbReference type="InterPro" id="IPR036691">
    <property type="entry name" value="Endo/exonu/phosph_ase_sf"/>
</dbReference>
<dbReference type="RefSeq" id="XP_002957029.1">
    <property type="nucleotide sequence ID" value="XM_002956983.1"/>
</dbReference>
<dbReference type="EMBL" id="GL378389">
    <property type="protein sequence ID" value="EFJ41831.1"/>
    <property type="molecule type" value="Genomic_DNA"/>
</dbReference>
<dbReference type="SUPFAM" id="SSF56219">
    <property type="entry name" value="DNase I-like"/>
    <property type="match status" value="1"/>
</dbReference>
<dbReference type="PANTHER" id="PTHR12121:SF100">
    <property type="entry name" value="POLY(A)-SPECIFIC RIBONUCLEASE"/>
    <property type="match status" value="1"/>
</dbReference>
<dbReference type="KEGG" id="vcn:VOLCADRAFT_119579"/>
<dbReference type="Gene3D" id="3.60.10.10">
    <property type="entry name" value="Endonuclease/exonuclease/phosphatase"/>
    <property type="match status" value="2"/>
</dbReference>
<gene>
    <name evidence="3" type="ORF">VOLCADRAFT_119579</name>
</gene>
<keyword evidence="4" id="KW-1185">Reference proteome</keyword>
<dbReference type="InterPro" id="IPR005135">
    <property type="entry name" value="Endo/exonuclease/phosphatase"/>
</dbReference>
<feature type="region of interest" description="Disordered" evidence="1">
    <location>
        <begin position="332"/>
        <end position="370"/>
    </location>
</feature>
<dbReference type="Pfam" id="PF03372">
    <property type="entry name" value="Exo_endo_phos"/>
    <property type="match status" value="1"/>
</dbReference>
<organism evidence="4">
    <name type="scientific">Volvox carteri f. nagariensis</name>
    <dbReference type="NCBI Taxonomy" id="3068"/>
    <lineage>
        <taxon>Eukaryota</taxon>
        <taxon>Viridiplantae</taxon>
        <taxon>Chlorophyta</taxon>
        <taxon>core chlorophytes</taxon>
        <taxon>Chlorophyceae</taxon>
        <taxon>CS clade</taxon>
        <taxon>Chlamydomonadales</taxon>
        <taxon>Volvocaceae</taxon>
        <taxon>Volvox</taxon>
    </lineage>
</organism>
<evidence type="ECO:0000313" key="4">
    <source>
        <dbReference type="Proteomes" id="UP000001058"/>
    </source>
</evidence>
<accession>D8UEE7</accession>
<feature type="domain" description="Endonuclease/exonuclease/phosphatase" evidence="2">
    <location>
        <begin position="77"/>
        <end position="309"/>
    </location>
</feature>